<proteinExistence type="predicted"/>
<protein>
    <submittedName>
        <fullName evidence="1">Uncharacterized protein</fullName>
    </submittedName>
</protein>
<organism evidence="1">
    <name type="scientific">Anguilla anguilla</name>
    <name type="common">European freshwater eel</name>
    <name type="synonym">Muraena anguilla</name>
    <dbReference type="NCBI Taxonomy" id="7936"/>
    <lineage>
        <taxon>Eukaryota</taxon>
        <taxon>Metazoa</taxon>
        <taxon>Chordata</taxon>
        <taxon>Craniata</taxon>
        <taxon>Vertebrata</taxon>
        <taxon>Euteleostomi</taxon>
        <taxon>Actinopterygii</taxon>
        <taxon>Neopterygii</taxon>
        <taxon>Teleostei</taxon>
        <taxon>Anguilliformes</taxon>
        <taxon>Anguillidae</taxon>
        <taxon>Anguilla</taxon>
    </lineage>
</organism>
<dbReference type="EMBL" id="GBXM01026545">
    <property type="protein sequence ID" value="JAH82032.1"/>
    <property type="molecule type" value="Transcribed_RNA"/>
</dbReference>
<dbReference type="AlphaFoldDB" id="A0A0E9VVE8"/>
<evidence type="ECO:0000313" key="1">
    <source>
        <dbReference type="EMBL" id="JAH82032.1"/>
    </source>
</evidence>
<accession>A0A0E9VVE8</accession>
<sequence length="26" mass="2835">MFNVLLALRSPGVIVLLPHGLTECEL</sequence>
<name>A0A0E9VVE8_ANGAN</name>
<reference evidence="1" key="2">
    <citation type="journal article" date="2015" name="Fish Shellfish Immunol.">
        <title>Early steps in the European eel (Anguilla anguilla)-Vibrio vulnificus interaction in the gills: Role of the RtxA13 toxin.</title>
        <authorList>
            <person name="Callol A."/>
            <person name="Pajuelo D."/>
            <person name="Ebbesson L."/>
            <person name="Teles M."/>
            <person name="MacKenzie S."/>
            <person name="Amaro C."/>
        </authorList>
    </citation>
    <scope>NUCLEOTIDE SEQUENCE</scope>
</reference>
<reference evidence="1" key="1">
    <citation type="submission" date="2014-11" db="EMBL/GenBank/DDBJ databases">
        <authorList>
            <person name="Amaro Gonzalez C."/>
        </authorList>
    </citation>
    <scope>NUCLEOTIDE SEQUENCE</scope>
</reference>